<evidence type="ECO:0000313" key="3">
    <source>
        <dbReference type="EMBL" id="KAF2836897.1"/>
    </source>
</evidence>
<gene>
    <name evidence="3" type="ORF">M501DRAFT_978591</name>
</gene>
<keyword evidence="4" id="KW-1185">Reference proteome</keyword>
<feature type="transmembrane region" description="Helical" evidence="2">
    <location>
        <begin position="208"/>
        <end position="227"/>
    </location>
</feature>
<evidence type="ECO:0000313" key="4">
    <source>
        <dbReference type="Proteomes" id="UP000799429"/>
    </source>
</evidence>
<evidence type="ECO:0000256" key="2">
    <source>
        <dbReference type="SAM" id="Phobius"/>
    </source>
</evidence>
<feature type="transmembrane region" description="Helical" evidence="2">
    <location>
        <begin position="529"/>
        <end position="548"/>
    </location>
</feature>
<proteinExistence type="predicted"/>
<dbReference type="AlphaFoldDB" id="A0A9P4S674"/>
<protein>
    <recommendedName>
        <fullName evidence="5">Bacterial low temperature requirement A protein-domain-containing protein</fullName>
    </recommendedName>
</protein>
<reference evidence="3" key="1">
    <citation type="journal article" date="2020" name="Stud. Mycol.">
        <title>101 Dothideomycetes genomes: a test case for predicting lifestyles and emergence of pathogens.</title>
        <authorList>
            <person name="Haridas S."/>
            <person name="Albert R."/>
            <person name="Binder M."/>
            <person name="Bloem J."/>
            <person name="Labutti K."/>
            <person name="Salamov A."/>
            <person name="Andreopoulos B."/>
            <person name="Baker S."/>
            <person name="Barry K."/>
            <person name="Bills G."/>
            <person name="Bluhm B."/>
            <person name="Cannon C."/>
            <person name="Castanera R."/>
            <person name="Culley D."/>
            <person name="Daum C."/>
            <person name="Ezra D."/>
            <person name="Gonzalez J."/>
            <person name="Henrissat B."/>
            <person name="Kuo A."/>
            <person name="Liang C."/>
            <person name="Lipzen A."/>
            <person name="Lutzoni F."/>
            <person name="Magnuson J."/>
            <person name="Mondo S."/>
            <person name="Nolan M."/>
            <person name="Ohm R."/>
            <person name="Pangilinan J."/>
            <person name="Park H.-J."/>
            <person name="Ramirez L."/>
            <person name="Alfaro M."/>
            <person name="Sun H."/>
            <person name="Tritt A."/>
            <person name="Yoshinaga Y."/>
            <person name="Zwiers L.-H."/>
            <person name="Turgeon B."/>
            <person name="Goodwin S."/>
            <person name="Spatafora J."/>
            <person name="Crous P."/>
            <person name="Grigoriev I."/>
        </authorList>
    </citation>
    <scope>NUCLEOTIDE SEQUENCE</scope>
    <source>
        <strain evidence="3">CBS 101060</strain>
    </source>
</reference>
<keyword evidence="2" id="KW-1133">Transmembrane helix</keyword>
<dbReference type="PANTHER" id="PTHR36840">
    <property type="entry name" value="BLL5714 PROTEIN"/>
    <property type="match status" value="1"/>
</dbReference>
<name>A0A9P4S674_9PEZI</name>
<feature type="transmembrane region" description="Helical" evidence="2">
    <location>
        <begin position="239"/>
        <end position="263"/>
    </location>
</feature>
<sequence length="666" mass="74648">MADNLTVELPGTNGTTTPSGRQSLHSHHHHHHSARRLRHFLHPSGKKVHVASGPDDVENLRRKLSAIEKDVEFDLVVHGSPEHIEALRETHNHHENAKAALVEKHGDAVDEFERVIRDLDSLSNELHMVSDHAVQLDANFSKYGYSAHLRTKDSPNASSANSMFDVEEHHDWEAERNKGSSMTFWKKPIIRQYFHKGLLWRATEQLEVGSYELFVDLLYVGILAIAGDLAAEHATGKDLLHFIITFTLAWKFWSDIAVFVAWFDADDIFRRLWVLFILTCLLGYTTNIAEFYHETYTPLVSFYLASRLAGALYLLWTAYLIPMVRPAMISHAIIATIPAAFWIGSIYAEWPNRHGLIWAGISLDLIGPILLTTVQRGASWMSGSFNAWAKKTFEFWPGTSIEHRIERTNAFVTLVFGASVLGIIYQSRVAFGINAYFGKAVLGLAQAFAYNWLYFEIDSFNLHVHAIRRHAFSAMAWILIHLPFVMSYVLAASTLAKVVLAHDCANADPHELWEVYEARSHEHLLDGQRWFYCAGLGISLACTALISLTHIHKSPSSRKTRLSKPLRLLLRLAISLVILLLPLAHLTSLSLVATTAGLVWTVLLVELVGATCATEPFWRPRNGGRKCGYSARCGAAARGRVERSVKTGEVVRVEEVARGEGGQGGY</sequence>
<organism evidence="3 4">
    <name type="scientific">Patellaria atrata CBS 101060</name>
    <dbReference type="NCBI Taxonomy" id="1346257"/>
    <lineage>
        <taxon>Eukaryota</taxon>
        <taxon>Fungi</taxon>
        <taxon>Dikarya</taxon>
        <taxon>Ascomycota</taxon>
        <taxon>Pezizomycotina</taxon>
        <taxon>Dothideomycetes</taxon>
        <taxon>Dothideomycetes incertae sedis</taxon>
        <taxon>Patellariales</taxon>
        <taxon>Patellariaceae</taxon>
        <taxon>Patellaria</taxon>
    </lineage>
</organism>
<feature type="transmembrane region" description="Helical" evidence="2">
    <location>
        <begin position="474"/>
        <end position="491"/>
    </location>
</feature>
<dbReference type="Pfam" id="PF06772">
    <property type="entry name" value="LtrA"/>
    <property type="match status" value="1"/>
</dbReference>
<dbReference type="PANTHER" id="PTHR36840:SF1">
    <property type="entry name" value="BLL5714 PROTEIN"/>
    <property type="match status" value="1"/>
</dbReference>
<feature type="region of interest" description="Disordered" evidence="1">
    <location>
        <begin position="1"/>
        <end position="34"/>
    </location>
</feature>
<dbReference type="OrthoDB" id="191995at2759"/>
<dbReference type="EMBL" id="MU006101">
    <property type="protein sequence ID" value="KAF2836897.1"/>
    <property type="molecule type" value="Genomic_DNA"/>
</dbReference>
<feature type="transmembrane region" description="Helical" evidence="2">
    <location>
        <begin position="356"/>
        <end position="374"/>
    </location>
</feature>
<dbReference type="Proteomes" id="UP000799429">
    <property type="component" value="Unassembled WGS sequence"/>
</dbReference>
<accession>A0A9P4S674</accession>
<feature type="transmembrane region" description="Helical" evidence="2">
    <location>
        <begin position="568"/>
        <end position="586"/>
    </location>
</feature>
<dbReference type="InterPro" id="IPR010640">
    <property type="entry name" value="Low_temperature_requirement_A"/>
</dbReference>
<keyword evidence="2" id="KW-0472">Membrane</keyword>
<evidence type="ECO:0000256" key="1">
    <source>
        <dbReference type="SAM" id="MobiDB-lite"/>
    </source>
</evidence>
<feature type="transmembrane region" description="Helical" evidence="2">
    <location>
        <begin position="410"/>
        <end position="427"/>
    </location>
</feature>
<feature type="transmembrane region" description="Helical" evidence="2">
    <location>
        <begin position="328"/>
        <end position="350"/>
    </location>
</feature>
<feature type="transmembrane region" description="Helical" evidence="2">
    <location>
        <begin position="272"/>
        <end position="289"/>
    </location>
</feature>
<feature type="compositionally biased region" description="Polar residues" evidence="1">
    <location>
        <begin position="12"/>
        <end position="22"/>
    </location>
</feature>
<feature type="compositionally biased region" description="Basic residues" evidence="1">
    <location>
        <begin position="24"/>
        <end position="34"/>
    </location>
</feature>
<feature type="transmembrane region" description="Helical" evidence="2">
    <location>
        <begin position="598"/>
        <end position="618"/>
    </location>
</feature>
<comment type="caution">
    <text evidence="3">The sequence shown here is derived from an EMBL/GenBank/DDBJ whole genome shotgun (WGS) entry which is preliminary data.</text>
</comment>
<feature type="transmembrane region" description="Helical" evidence="2">
    <location>
        <begin position="433"/>
        <end position="453"/>
    </location>
</feature>
<feature type="transmembrane region" description="Helical" evidence="2">
    <location>
        <begin position="301"/>
        <end position="321"/>
    </location>
</feature>
<evidence type="ECO:0008006" key="5">
    <source>
        <dbReference type="Google" id="ProtNLM"/>
    </source>
</evidence>
<keyword evidence="2" id="KW-0812">Transmembrane</keyword>